<organism evidence="2 3">
    <name type="scientific">Acrocarpospora corrugata</name>
    <dbReference type="NCBI Taxonomy" id="35763"/>
    <lineage>
        <taxon>Bacteria</taxon>
        <taxon>Bacillati</taxon>
        <taxon>Actinomycetota</taxon>
        <taxon>Actinomycetes</taxon>
        <taxon>Streptosporangiales</taxon>
        <taxon>Streptosporangiaceae</taxon>
        <taxon>Acrocarpospora</taxon>
    </lineage>
</organism>
<dbReference type="AlphaFoldDB" id="A0A5M3W449"/>
<sequence>MVIFGGAAMDLTRREFERLMVGAGIAVSPLGKETGSSEAGVGLARYVDSVPRLPIAMPRESVRPDVDFYELTMRQRPWRFHRDLPATQAWGFWASNPSGAARPTGLGYLGPTLIAHRDRPVVVRYRNRLPTTHLLQSAIDVTLWKNVPGIPPDPPGGRMPQDFPAGMNVRVVPICTADSITQRLTAPRRRGSPRTAYTARTTPPWTGPDPMRPSTPTPATSRRPCCGTTTTRWRSPG</sequence>
<proteinExistence type="predicted"/>
<dbReference type="Proteomes" id="UP000334990">
    <property type="component" value="Unassembled WGS sequence"/>
</dbReference>
<feature type="compositionally biased region" description="Low complexity" evidence="1">
    <location>
        <begin position="193"/>
        <end position="204"/>
    </location>
</feature>
<dbReference type="EMBL" id="BLAD01000070">
    <property type="protein sequence ID" value="GES03564.1"/>
    <property type="molecule type" value="Genomic_DNA"/>
</dbReference>
<keyword evidence="3" id="KW-1185">Reference proteome</keyword>
<feature type="compositionally biased region" description="Polar residues" evidence="1">
    <location>
        <begin position="227"/>
        <end position="237"/>
    </location>
</feature>
<dbReference type="SUPFAM" id="SSF49503">
    <property type="entry name" value="Cupredoxins"/>
    <property type="match status" value="1"/>
</dbReference>
<dbReference type="InterPro" id="IPR008972">
    <property type="entry name" value="Cupredoxin"/>
</dbReference>
<gene>
    <name evidence="2" type="ORF">Acor_56300</name>
</gene>
<feature type="region of interest" description="Disordered" evidence="1">
    <location>
        <begin position="185"/>
        <end position="237"/>
    </location>
</feature>
<protein>
    <submittedName>
        <fullName evidence="2">Uncharacterized protein</fullName>
    </submittedName>
</protein>
<evidence type="ECO:0000313" key="3">
    <source>
        <dbReference type="Proteomes" id="UP000334990"/>
    </source>
</evidence>
<evidence type="ECO:0000256" key="1">
    <source>
        <dbReference type="SAM" id="MobiDB-lite"/>
    </source>
</evidence>
<feature type="compositionally biased region" description="Pro residues" evidence="1">
    <location>
        <begin position="205"/>
        <end position="216"/>
    </location>
</feature>
<accession>A0A5M3W449</accession>
<name>A0A5M3W449_9ACTN</name>
<comment type="caution">
    <text evidence="2">The sequence shown here is derived from an EMBL/GenBank/DDBJ whole genome shotgun (WGS) entry which is preliminary data.</text>
</comment>
<dbReference type="Gene3D" id="2.60.40.420">
    <property type="entry name" value="Cupredoxins - blue copper proteins"/>
    <property type="match status" value="1"/>
</dbReference>
<reference evidence="2 3" key="1">
    <citation type="submission" date="2019-10" db="EMBL/GenBank/DDBJ databases">
        <title>Whole genome shotgun sequence of Acrocarpospora corrugata NBRC 13972.</title>
        <authorList>
            <person name="Ichikawa N."/>
            <person name="Kimura A."/>
            <person name="Kitahashi Y."/>
            <person name="Komaki H."/>
            <person name="Oguchi A."/>
        </authorList>
    </citation>
    <scope>NUCLEOTIDE SEQUENCE [LARGE SCALE GENOMIC DNA]</scope>
    <source>
        <strain evidence="2 3">NBRC 13972</strain>
    </source>
</reference>
<evidence type="ECO:0000313" key="2">
    <source>
        <dbReference type="EMBL" id="GES03564.1"/>
    </source>
</evidence>